<sequence>MGDGFVNCGLGDFVKHHALGLYFWLQVFEKVRGNGFALAVFVGCDIEGAGGFERGLQFFDDGGAALRQLIVGLESVVDVDREALAWQVGNVADRCADVVTVTEKFGDGFRFGGGLDDDEGLRHDFSSLRCLTRPCQGYQRKPKCSKGLISLASLVK</sequence>
<gene>
    <name evidence="1" type="ORF">UFOPK2872_00607</name>
</gene>
<proteinExistence type="predicted"/>
<organism evidence="1">
    <name type="scientific">freshwater metagenome</name>
    <dbReference type="NCBI Taxonomy" id="449393"/>
    <lineage>
        <taxon>unclassified sequences</taxon>
        <taxon>metagenomes</taxon>
        <taxon>ecological metagenomes</taxon>
    </lineage>
</organism>
<dbReference type="AlphaFoldDB" id="A0A6J6UST8"/>
<accession>A0A6J6UST8</accession>
<reference evidence="1" key="1">
    <citation type="submission" date="2020-05" db="EMBL/GenBank/DDBJ databases">
        <authorList>
            <person name="Chiriac C."/>
            <person name="Salcher M."/>
            <person name="Ghai R."/>
            <person name="Kavagutti S V."/>
        </authorList>
    </citation>
    <scope>NUCLEOTIDE SEQUENCE</scope>
</reference>
<name>A0A6J6UST8_9ZZZZ</name>
<protein>
    <submittedName>
        <fullName evidence="1">Unannotated protein</fullName>
    </submittedName>
</protein>
<evidence type="ECO:0000313" key="1">
    <source>
        <dbReference type="EMBL" id="CAB4762810.1"/>
    </source>
</evidence>
<dbReference type="EMBL" id="CAEZZM010000057">
    <property type="protein sequence ID" value="CAB4762810.1"/>
    <property type="molecule type" value="Genomic_DNA"/>
</dbReference>